<dbReference type="Proteomes" id="UP000801492">
    <property type="component" value="Unassembled WGS sequence"/>
</dbReference>
<evidence type="ECO:0000256" key="1">
    <source>
        <dbReference type="SAM" id="MobiDB-lite"/>
    </source>
</evidence>
<feature type="compositionally biased region" description="Basic residues" evidence="1">
    <location>
        <begin position="1"/>
        <end position="11"/>
    </location>
</feature>
<organism evidence="2 3">
    <name type="scientific">Ignelater luminosus</name>
    <name type="common">Cucubano</name>
    <name type="synonym">Pyrophorus luminosus</name>
    <dbReference type="NCBI Taxonomy" id="2038154"/>
    <lineage>
        <taxon>Eukaryota</taxon>
        <taxon>Metazoa</taxon>
        <taxon>Ecdysozoa</taxon>
        <taxon>Arthropoda</taxon>
        <taxon>Hexapoda</taxon>
        <taxon>Insecta</taxon>
        <taxon>Pterygota</taxon>
        <taxon>Neoptera</taxon>
        <taxon>Endopterygota</taxon>
        <taxon>Coleoptera</taxon>
        <taxon>Polyphaga</taxon>
        <taxon>Elateriformia</taxon>
        <taxon>Elateroidea</taxon>
        <taxon>Elateridae</taxon>
        <taxon>Agrypninae</taxon>
        <taxon>Pyrophorini</taxon>
        <taxon>Ignelater</taxon>
    </lineage>
</organism>
<dbReference type="EMBL" id="VTPC01090754">
    <property type="protein sequence ID" value="KAF2881327.1"/>
    <property type="molecule type" value="Genomic_DNA"/>
</dbReference>
<evidence type="ECO:0000313" key="3">
    <source>
        <dbReference type="Proteomes" id="UP000801492"/>
    </source>
</evidence>
<gene>
    <name evidence="2" type="ORF">ILUMI_24843</name>
</gene>
<proteinExistence type="predicted"/>
<name>A0A8K0C9P8_IGNLU</name>
<reference evidence="2" key="1">
    <citation type="submission" date="2019-08" db="EMBL/GenBank/DDBJ databases">
        <title>The genome of the North American firefly Photinus pyralis.</title>
        <authorList>
            <consortium name="Photinus pyralis genome working group"/>
            <person name="Fallon T.R."/>
            <person name="Sander Lower S.E."/>
            <person name="Weng J.-K."/>
        </authorList>
    </citation>
    <scope>NUCLEOTIDE SEQUENCE</scope>
    <source>
        <strain evidence="2">TRF0915ILg1</strain>
        <tissue evidence="2">Whole body</tissue>
    </source>
</reference>
<comment type="caution">
    <text evidence="2">The sequence shown here is derived from an EMBL/GenBank/DDBJ whole genome shotgun (WGS) entry which is preliminary data.</text>
</comment>
<feature type="compositionally biased region" description="Basic and acidic residues" evidence="1">
    <location>
        <begin position="12"/>
        <end position="33"/>
    </location>
</feature>
<protein>
    <submittedName>
        <fullName evidence="2">Uncharacterized protein</fullName>
    </submittedName>
</protein>
<keyword evidence="3" id="KW-1185">Reference proteome</keyword>
<evidence type="ECO:0000313" key="2">
    <source>
        <dbReference type="EMBL" id="KAF2881327.1"/>
    </source>
</evidence>
<dbReference type="AlphaFoldDB" id="A0A8K0C9P8"/>
<feature type="region of interest" description="Disordered" evidence="1">
    <location>
        <begin position="1"/>
        <end position="34"/>
    </location>
</feature>
<accession>A0A8K0C9P8</accession>
<sequence>MQNLKSQHKQNKSKEQPEKQNESKKRGNKESNRRGITLTITFALAKIIKLRLKEELDKTSGKHSSYGFKKDRSTKIKANETRAMLVAAMENSISLETKLIEHVAQLKYLGMVTESNGKLEREINEKTGKEIPKTAKTEVVKKVGCPVENSGHLQRNKSKINAMEIRFCRRIKNKTRKYGTKNEVIEHKGKTKQANQVKHG</sequence>